<gene>
    <name evidence="1" type="ORF">FWILDA_LOCUS9482</name>
</gene>
<organism evidence="1 2">
    <name type="scientific">Funneliformis geosporum</name>
    <dbReference type="NCBI Taxonomy" id="1117311"/>
    <lineage>
        <taxon>Eukaryota</taxon>
        <taxon>Fungi</taxon>
        <taxon>Fungi incertae sedis</taxon>
        <taxon>Mucoromycota</taxon>
        <taxon>Glomeromycotina</taxon>
        <taxon>Glomeromycetes</taxon>
        <taxon>Glomerales</taxon>
        <taxon>Glomeraceae</taxon>
        <taxon>Funneliformis</taxon>
    </lineage>
</organism>
<protein>
    <submittedName>
        <fullName evidence="1">8159_t:CDS:1</fullName>
    </submittedName>
</protein>
<evidence type="ECO:0000313" key="1">
    <source>
        <dbReference type="EMBL" id="CAI2180234.1"/>
    </source>
</evidence>
<keyword evidence="2" id="KW-1185">Reference proteome</keyword>
<comment type="caution">
    <text evidence="1">The sequence shown here is derived from an EMBL/GenBank/DDBJ whole genome shotgun (WGS) entry which is preliminary data.</text>
</comment>
<evidence type="ECO:0000313" key="2">
    <source>
        <dbReference type="Proteomes" id="UP001153678"/>
    </source>
</evidence>
<sequence>MEFEKNIVNYLESKQSAEWSLIGVLRYLAEDIDYTSERMEEIVDIFKRHLIGRSNDDNVKKAARNKANKFCESLKLTLTRTDIKEFLDQQDKHYVTNVEKSVITDKIVIVKASSKRFIDHNNEDITNSATVEAVREEGISAQVDGGNMSIEQTTEGTQDEVRVDENEKMICVKSILEDSMMASSVEKAIADFFFDNFSTTTIMDLHPRSKFSLALDSKLQMEILHEIFDQIDNEYITDEIHDFLIIFFNDDRSAGGWAEAIDDMNINKDSFSLAGLNPLRDITILEKPHLNQFVHPIIDSALWIFAKVNYKYGEIPLKAFKTRVRADGVGFLNDVVNYPIICGEGARPGASQQKSIDDDNKNAKSMKAIYNILSVTHNDGFSQLFEIDHFGIPKDWIDMPNFAWLYEAVINYVSVRHESSLLNIERKEEQPDTPSQLMQKN</sequence>
<dbReference type="EMBL" id="CAMKVN010002242">
    <property type="protein sequence ID" value="CAI2180234.1"/>
    <property type="molecule type" value="Genomic_DNA"/>
</dbReference>
<accession>A0A9W4STR8</accession>
<name>A0A9W4STR8_9GLOM</name>
<dbReference type="OrthoDB" id="2355448at2759"/>
<proteinExistence type="predicted"/>
<dbReference type="AlphaFoldDB" id="A0A9W4STR8"/>
<dbReference type="Proteomes" id="UP001153678">
    <property type="component" value="Unassembled WGS sequence"/>
</dbReference>
<reference evidence="1" key="1">
    <citation type="submission" date="2022-08" db="EMBL/GenBank/DDBJ databases">
        <authorList>
            <person name="Kallberg Y."/>
            <person name="Tangrot J."/>
            <person name="Rosling A."/>
        </authorList>
    </citation>
    <scope>NUCLEOTIDE SEQUENCE</scope>
    <source>
        <strain evidence="1">Wild A</strain>
    </source>
</reference>